<evidence type="ECO:0000256" key="1">
    <source>
        <dbReference type="ARBA" id="ARBA00004613"/>
    </source>
</evidence>
<gene>
    <name evidence="7" type="ORF">SSX86_029198</name>
</gene>
<dbReference type="AlphaFoldDB" id="A0AAP0CFX7"/>
<dbReference type="Pfam" id="PF05938">
    <property type="entry name" value="Self-incomp_S1"/>
    <property type="match status" value="1"/>
</dbReference>
<keyword evidence="4 6" id="KW-0964">Secreted</keyword>
<keyword evidence="5 6" id="KW-0732">Signal</keyword>
<evidence type="ECO:0000313" key="7">
    <source>
        <dbReference type="EMBL" id="KAK9052569.1"/>
    </source>
</evidence>
<accession>A0AAP0CFX7</accession>
<dbReference type="PANTHER" id="PTHR31232">
    <property type="match status" value="1"/>
</dbReference>
<dbReference type="InterPro" id="IPR010264">
    <property type="entry name" value="Self-incomp_S1"/>
</dbReference>
<proteinExistence type="inferred from homology"/>
<name>A0AAP0CFX7_9ASTR</name>
<dbReference type="GO" id="GO:0005576">
    <property type="term" value="C:extracellular region"/>
    <property type="evidence" value="ECO:0007669"/>
    <property type="project" value="UniProtKB-SubCell"/>
</dbReference>
<dbReference type="GO" id="GO:0060320">
    <property type="term" value="P:rejection of self pollen"/>
    <property type="evidence" value="ECO:0007669"/>
    <property type="project" value="UniProtKB-KW"/>
</dbReference>
<comment type="similarity">
    <text evidence="2 6">Belongs to the plant self-incompatibility (S1) protein family.</text>
</comment>
<evidence type="ECO:0000256" key="5">
    <source>
        <dbReference type="ARBA" id="ARBA00022729"/>
    </source>
</evidence>
<dbReference type="PANTHER" id="PTHR31232:SF172">
    <property type="entry name" value="S-PROTEIN HOMOLOG"/>
    <property type="match status" value="1"/>
</dbReference>
<protein>
    <recommendedName>
        <fullName evidence="6">S-protein homolog</fullName>
    </recommendedName>
</protein>
<feature type="signal peptide" evidence="6">
    <location>
        <begin position="1"/>
        <end position="20"/>
    </location>
</feature>
<reference evidence="7 8" key="1">
    <citation type="submission" date="2024-04" db="EMBL/GenBank/DDBJ databases">
        <title>The reference genome of an endangered Asteraceae, Deinandra increscens subsp. villosa, native to the Central Coast of California.</title>
        <authorList>
            <person name="Guilliams M."/>
            <person name="Hasenstab-Lehman K."/>
            <person name="Meyer R."/>
            <person name="Mcevoy S."/>
        </authorList>
    </citation>
    <scope>NUCLEOTIDE SEQUENCE [LARGE SCALE GENOMIC DNA]</scope>
    <source>
        <tissue evidence="7">Leaf</tissue>
    </source>
</reference>
<organism evidence="7 8">
    <name type="scientific">Deinandra increscens subsp. villosa</name>
    <dbReference type="NCBI Taxonomy" id="3103831"/>
    <lineage>
        <taxon>Eukaryota</taxon>
        <taxon>Viridiplantae</taxon>
        <taxon>Streptophyta</taxon>
        <taxon>Embryophyta</taxon>
        <taxon>Tracheophyta</taxon>
        <taxon>Spermatophyta</taxon>
        <taxon>Magnoliopsida</taxon>
        <taxon>eudicotyledons</taxon>
        <taxon>Gunneridae</taxon>
        <taxon>Pentapetalae</taxon>
        <taxon>asterids</taxon>
        <taxon>campanulids</taxon>
        <taxon>Asterales</taxon>
        <taxon>Asteraceae</taxon>
        <taxon>Asteroideae</taxon>
        <taxon>Heliantheae alliance</taxon>
        <taxon>Madieae</taxon>
        <taxon>Madiinae</taxon>
        <taxon>Deinandra</taxon>
    </lineage>
</organism>
<evidence type="ECO:0000256" key="6">
    <source>
        <dbReference type="RuleBase" id="RU367044"/>
    </source>
</evidence>
<evidence type="ECO:0000256" key="4">
    <source>
        <dbReference type="ARBA" id="ARBA00022525"/>
    </source>
</evidence>
<evidence type="ECO:0000256" key="3">
    <source>
        <dbReference type="ARBA" id="ARBA00022471"/>
    </source>
</evidence>
<sequence length="139" mass="16426">MHSIFTFLILLSLTTSITHACFTAKWHIFVTNDINDDIVAHIKSGDDDLGNHTIPFNGNYNWSFCNRFDGRTLFYAYFWWGSRYQSLDLFNSDIEDICAVKILGTQNCYWLVRSNGFFVSAYNRTFSDRDWKLKKTWNY</sequence>
<dbReference type="Proteomes" id="UP001408789">
    <property type="component" value="Unassembled WGS sequence"/>
</dbReference>
<evidence type="ECO:0000256" key="2">
    <source>
        <dbReference type="ARBA" id="ARBA00005581"/>
    </source>
</evidence>
<evidence type="ECO:0000313" key="8">
    <source>
        <dbReference type="Proteomes" id="UP001408789"/>
    </source>
</evidence>
<feature type="chain" id="PRO_5042673257" description="S-protein homolog" evidence="6">
    <location>
        <begin position="21"/>
        <end position="139"/>
    </location>
</feature>
<keyword evidence="3 6" id="KW-0713">Self-incompatibility</keyword>
<keyword evidence="8" id="KW-1185">Reference proteome</keyword>
<dbReference type="EMBL" id="JBCNJP010000027">
    <property type="protein sequence ID" value="KAK9052569.1"/>
    <property type="molecule type" value="Genomic_DNA"/>
</dbReference>
<comment type="subcellular location">
    <subcellularLocation>
        <location evidence="1 6">Secreted</location>
    </subcellularLocation>
</comment>
<comment type="caution">
    <text evidence="7">The sequence shown here is derived from an EMBL/GenBank/DDBJ whole genome shotgun (WGS) entry which is preliminary data.</text>
</comment>